<reference evidence="11" key="1">
    <citation type="submission" date="2013-08" db="EMBL/GenBank/DDBJ databases">
        <title>Gene expansion shapes genome architecture in the human pathogen Lichtheimia corymbifera: an evolutionary genomics analysis in the ancient terrestrial Mucorales (Mucoromycotina).</title>
        <authorList>
            <person name="Schwartze V.U."/>
            <person name="Winter S."/>
            <person name="Shelest E."/>
            <person name="Marcet-Houben M."/>
            <person name="Horn F."/>
            <person name="Wehner S."/>
            <person name="Hoffmann K."/>
            <person name="Riege K."/>
            <person name="Sammeth M."/>
            <person name="Nowrousian M."/>
            <person name="Valiante V."/>
            <person name="Linde J."/>
            <person name="Jacobsen I.D."/>
            <person name="Marz M."/>
            <person name="Brakhage A.A."/>
            <person name="Gabaldon T."/>
            <person name="Bocker S."/>
            <person name="Voigt K."/>
        </authorList>
    </citation>
    <scope>NUCLEOTIDE SEQUENCE [LARGE SCALE GENOMIC DNA]</scope>
    <source>
        <strain evidence="11">FSU 9682</strain>
    </source>
</reference>
<dbReference type="InterPro" id="IPR050360">
    <property type="entry name" value="MFS_Sugar_Transporters"/>
</dbReference>
<evidence type="ECO:0000313" key="12">
    <source>
        <dbReference type="Proteomes" id="UP000027586"/>
    </source>
</evidence>
<keyword evidence="11" id="KW-0762">Sugar transport</keyword>
<evidence type="ECO:0000256" key="8">
    <source>
        <dbReference type="SAM" id="MobiDB-lite"/>
    </source>
</evidence>
<dbReference type="OrthoDB" id="4142200at2759"/>
<dbReference type="PROSITE" id="PS00217">
    <property type="entry name" value="SUGAR_TRANSPORT_2"/>
    <property type="match status" value="1"/>
</dbReference>
<sequence>MGTWTNKIVTNVYVIGGFAAIAGIMFGFDIGSNSGVIGTWQYQEFFNRPDALLQGGINGALSAGCFVGALCAGFPADRFSRKYTLIGASALFIIGSILQAAANGVPMLCCGRVLNGMYIVRVHTTAWKGEFNGCEMIMIGLSVGITSMVVPLYQSEIAPKEIRGRIVAVQQWSITWGIMISFWIQYGCQFINSTAAWRIPWAIQGVPAVILVAGMWAFPFSPRWLADHNRMDEAIRVLADIHGKGDPNHPRVQLEIREIEATIKFDREQASHRYADLLKPGMAYRVSLGVCLQIWQQLTGMNIIMFYVVFMFEQAGIGDSQEATLLASGINYVVNVVMTIPAILYVDKWGRRYTMIFGALGMSLFLWVVGGLLSRGHYVINPTTGRYQVEDLGTPTANGIVACVYLFVACFATTWGPLGWIYPAEIYPLRVRAVAVSMSTAANWLFNWVLNFVVPLLMEEIRYGLYMLFAGFNFLMALHVFIAYPETKGYTLEEMDIVFQHNPRRRIPREVIDREMAEKYHTDQVTGADSSNEPKIEEV</sequence>
<feature type="transmembrane region" description="Helical" evidence="9">
    <location>
        <begin position="12"/>
        <end position="31"/>
    </location>
</feature>
<dbReference type="PANTHER" id="PTHR48022">
    <property type="entry name" value="PLASTIDIC GLUCOSE TRANSPORTER 4"/>
    <property type="match status" value="1"/>
</dbReference>
<evidence type="ECO:0000313" key="11">
    <source>
        <dbReference type="EMBL" id="CDH60177.1"/>
    </source>
</evidence>
<feature type="region of interest" description="Disordered" evidence="8">
    <location>
        <begin position="519"/>
        <end position="539"/>
    </location>
</feature>
<feature type="transmembrane region" description="Helical" evidence="9">
    <location>
        <begin position="353"/>
        <end position="373"/>
    </location>
</feature>
<name>A0A068SEC1_9FUNG</name>
<evidence type="ECO:0000259" key="10">
    <source>
        <dbReference type="PROSITE" id="PS50850"/>
    </source>
</evidence>
<dbReference type="STRING" id="1263082.A0A068SEC1"/>
<protein>
    <submittedName>
        <fullName evidence="11">Glucose transporter</fullName>
    </submittedName>
</protein>
<dbReference type="PRINTS" id="PR00171">
    <property type="entry name" value="SUGRTRNSPORT"/>
</dbReference>
<evidence type="ECO:0000256" key="3">
    <source>
        <dbReference type="ARBA" id="ARBA00022448"/>
    </source>
</evidence>
<dbReference type="SUPFAM" id="SSF103473">
    <property type="entry name" value="MFS general substrate transporter"/>
    <property type="match status" value="2"/>
</dbReference>
<comment type="subcellular location">
    <subcellularLocation>
        <location evidence="1">Membrane</location>
        <topology evidence="1">Multi-pass membrane protein</topology>
    </subcellularLocation>
</comment>
<dbReference type="FunFam" id="1.20.1250.20:FF:000134">
    <property type="entry name" value="MFS sugar transporter protein"/>
    <property type="match status" value="1"/>
</dbReference>
<keyword evidence="6 9" id="KW-0472">Membrane</keyword>
<evidence type="ECO:0000256" key="4">
    <source>
        <dbReference type="ARBA" id="ARBA00022692"/>
    </source>
</evidence>
<comment type="caution">
    <text evidence="11">The sequence shown here is derived from an EMBL/GenBank/DDBJ whole genome shotgun (WGS) entry which is preliminary data.</text>
</comment>
<dbReference type="Pfam" id="PF00083">
    <property type="entry name" value="Sugar_tr"/>
    <property type="match status" value="2"/>
</dbReference>
<dbReference type="InterPro" id="IPR005829">
    <property type="entry name" value="Sugar_transporter_CS"/>
</dbReference>
<evidence type="ECO:0000256" key="1">
    <source>
        <dbReference type="ARBA" id="ARBA00004141"/>
    </source>
</evidence>
<feature type="transmembrane region" description="Helical" evidence="9">
    <location>
        <begin position="51"/>
        <end position="71"/>
    </location>
</feature>
<evidence type="ECO:0000256" key="7">
    <source>
        <dbReference type="RuleBase" id="RU003346"/>
    </source>
</evidence>
<dbReference type="InterPro" id="IPR005828">
    <property type="entry name" value="MFS_sugar_transport-like"/>
</dbReference>
<evidence type="ECO:0000256" key="9">
    <source>
        <dbReference type="SAM" id="Phobius"/>
    </source>
</evidence>
<dbReference type="InterPro" id="IPR020846">
    <property type="entry name" value="MFS_dom"/>
</dbReference>
<feature type="transmembrane region" description="Helical" evidence="9">
    <location>
        <begin position="83"/>
        <end position="102"/>
    </location>
</feature>
<organism evidence="11 12">
    <name type="scientific">Lichtheimia corymbifera JMRC:FSU:9682</name>
    <dbReference type="NCBI Taxonomy" id="1263082"/>
    <lineage>
        <taxon>Eukaryota</taxon>
        <taxon>Fungi</taxon>
        <taxon>Fungi incertae sedis</taxon>
        <taxon>Mucoromycota</taxon>
        <taxon>Mucoromycotina</taxon>
        <taxon>Mucoromycetes</taxon>
        <taxon>Mucorales</taxon>
        <taxon>Lichtheimiaceae</taxon>
        <taxon>Lichtheimia</taxon>
    </lineage>
</organism>
<feature type="transmembrane region" description="Helical" evidence="9">
    <location>
        <begin position="434"/>
        <end position="457"/>
    </location>
</feature>
<dbReference type="EMBL" id="CBTN010000084">
    <property type="protein sequence ID" value="CDH60177.1"/>
    <property type="molecule type" value="Genomic_DNA"/>
</dbReference>
<keyword evidence="4 9" id="KW-0812">Transmembrane</keyword>
<keyword evidence="3 7" id="KW-0813">Transport</keyword>
<keyword evidence="5 9" id="KW-1133">Transmembrane helix</keyword>
<proteinExistence type="inferred from homology"/>
<feature type="transmembrane region" description="Helical" evidence="9">
    <location>
        <begin position="166"/>
        <end position="186"/>
    </location>
</feature>
<dbReference type="PROSITE" id="PS00216">
    <property type="entry name" value="SUGAR_TRANSPORT_1"/>
    <property type="match status" value="1"/>
</dbReference>
<dbReference type="InterPro" id="IPR036259">
    <property type="entry name" value="MFS_trans_sf"/>
</dbReference>
<dbReference type="Gene3D" id="1.20.1250.20">
    <property type="entry name" value="MFS general substrate transporter like domains"/>
    <property type="match status" value="2"/>
</dbReference>
<dbReference type="AlphaFoldDB" id="A0A068SEC1"/>
<feature type="transmembrane region" description="Helical" evidence="9">
    <location>
        <begin position="201"/>
        <end position="221"/>
    </location>
</feature>
<dbReference type="VEuPathDB" id="FungiDB:LCOR_10967.1"/>
<dbReference type="Proteomes" id="UP000027586">
    <property type="component" value="Unassembled WGS sequence"/>
</dbReference>
<evidence type="ECO:0000256" key="5">
    <source>
        <dbReference type="ARBA" id="ARBA00022989"/>
    </source>
</evidence>
<dbReference type="PROSITE" id="PS50850">
    <property type="entry name" value="MFS"/>
    <property type="match status" value="1"/>
</dbReference>
<dbReference type="NCBIfam" id="TIGR00879">
    <property type="entry name" value="SP"/>
    <property type="match status" value="1"/>
</dbReference>
<accession>A0A068SEC1</accession>
<dbReference type="InterPro" id="IPR003663">
    <property type="entry name" value="Sugar/inositol_transpt"/>
</dbReference>
<feature type="transmembrane region" description="Helical" evidence="9">
    <location>
        <begin position="136"/>
        <end position="154"/>
    </location>
</feature>
<feature type="transmembrane region" description="Helical" evidence="9">
    <location>
        <begin position="324"/>
        <end position="346"/>
    </location>
</feature>
<feature type="domain" description="Major facilitator superfamily (MFS) profile" evidence="10">
    <location>
        <begin position="15"/>
        <end position="488"/>
    </location>
</feature>
<feature type="transmembrane region" description="Helical" evidence="9">
    <location>
        <begin position="463"/>
        <end position="484"/>
    </location>
</feature>
<feature type="transmembrane region" description="Helical" evidence="9">
    <location>
        <begin position="286"/>
        <end position="312"/>
    </location>
</feature>
<dbReference type="CDD" id="cd17356">
    <property type="entry name" value="MFS_HXT"/>
    <property type="match status" value="1"/>
</dbReference>
<comment type="similarity">
    <text evidence="2 7">Belongs to the major facilitator superfamily. Sugar transporter (TC 2.A.1.1) family.</text>
</comment>
<dbReference type="PANTHER" id="PTHR48022:SF35">
    <property type="entry name" value="MAJOR FACILITATOR SUPERFAMILY (MFS) PROFILE DOMAIN-CONTAINING PROTEIN"/>
    <property type="match status" value="1"/>
</dbReference>
<gene>
    <name evidence="11" type="ORF">LCOR_10967.1</name>
</gene>
<evidence type="ECO:0000256" key="2">
    <source>
        <dbReference type="ARBA" id="ARBA00010992"/>
    </source>
</evidence>
<evidence type="ECO:0000256" key="6">
    <source>
        <dbReference type="ARBA" id="ARBA00023136"/>
    </source>
</evidence>
<dbReference type="GO" id="GO:0005351">
    <property type="term" value="F:carbohydrate:proton symporter activity"/>
    <property type="evidence" value="ECO:0007669"/>
    <property type="project" value="TreeGrafter"/>
</dbReference>
<keyword evidence="12" id="KW-1185">Reference proteome</keyword>
<feature type="transmembrane region" description="Helical" evidence="9">
    <location>
        <begin position="399"/>
        <end position="422"/>
    </location>
</feature>
<dbReference type="GO" id="GO:0016020">
    <property type="term" value="C:membrane"/>
    <property type="evidence" value="ECO:0007669"/>
    <property type="project" value="UniProtKB-SubCell"/>
</dbReference>